<comment type="caution">
    <text evidence="2">The sequence shown here is derived from an EMBL/GenBank/DDBJ whole genome shotgun (WGS) entry which is preliminary data.</text>
</comment>
<evidence type="ECO:0008006" key="4">
    <source>
        <dbReference type="Google" id="ProtNLM"/>
    </source>
</evidence>
<keyword evidence="3" id="KW-1185">Reference proteome</keyword>
<organism evidence="2 3">
    <name type="scientific">Calycina marina</name>
    <dbReference type="NCBI Taxonomy" id="1763456"/>
    <lineage>
        <taxon>Eukaryota</taxon>
        <taxon>Fungi</taxon>
        <taxon>Dikarya</taxon>
        <taxon>Ascomycota</taxon>
        <taxon>Pezizomycotina</taxon>
        <taxon>Leotiomycetes</taxon>
        <taxon>Helotiales</taxon>
        <taxon>Pezizellaceae</taxon>
        <taxon>Calycina</taxon>
    </lineage>
</organism>
<evidence type="ECO:0000313" key="2">
    <source>
        <dbReference type="EMBL" id="KAG9247754.1"/>
    </source>
</evidence>
<protein>
    <recommendedName>
        <fullName evidence="4">Integrase catalytic domain-containing protein</fullName>
    </recommendedName>
</protein>
<dbReference type="AlphaFoldDB" id="A0A9P8CHX2"/>
<name>A0A9P8CHX2_9HELO</name>
<dbReference type="SUPFAM" id="SSF53098">
    <property type="entry name" value="Ribonuclease H-like"/>
    <property type="match status" value="1"/>
</dbReference>
<evidence type="ECO:0000256" key="1">
    <source>
        <dbReference type="SAM" id="MobiDB-lite"/>
    </source>
</evidence>
<feature type="compositionally biased region" description="Polar residues" evidence="1">
    <location>
        <begin position="9"/>
        <end position="24"/>
    </location>
</feature>
<reference evidence="2" key="1">
    <citation type="journal article" date="2021" name="IMA Fungus">
        <title>Genomic characterization of three marine fungi, including Emericellopsis atlantica sp. nov. with signatures of a generalist lifestyle and marine biomass degradation.</title>
        <authorList>
            <person name="Hagestad O.C."/>
            <person name="Hou L."/>
            <person name="Andersen J.H."/>
            <person name="Hansen E.H."/>
            <person name="Altermark B."/>
            <person name="Li C."/>
            <person name="Kuhnert E."/>
            <person name="Cox R.J."/>
            <person name="Crous P.W."/>
            <person name="Spatafora J.W."/>
            <person name="Lail K."/>
            <person name="Amirebrahimi M."/>
            <person name="Lipzen A."/>
            <person name="Pangilinan J."/>
            <person name="Andreopoulos W."/>
            <person name="Hayes R.D."/>
            <person name="Ng V."/>
            <person name="Grigoriev I.V."/>
            <person name="Jackson S.A."/>
            <person name="Sutton T.D.S."/>
            <person name="Dobson A.D.W."/>
            <person name="Rama T."/>
        </authorList>
    </citation>
    <scope>NUCLEOTIDE SEQUENCE</scope>
    <source>
        <strain evidence="2">TRa3180A</strain>
    </source>
</reference>
<proteinExistence type="predicted"/>
<sequence>MHVDRFTTPGPSHQNGPAERNIQTAKANERALVNDVNLPVEIWDEAVYHDPLIRNFTAIGPGIDGNLTSPYEAYIDRKSDVDDIQVFRSGLRSH</sequence>
<feature type="region of interest" description="Disordered" evidence="1">
    <location>
        <begin position="1"/>
        <end position="24"/>
    </location>
</feature>
<evidence type="ECO:0000313" key="3">
    <source>
        <dbReference type="Proteomes" id="UP000887226"/>
    </source>
</evidence>
<dbReference type="InterPro" id="IPR012337">
    <property type="entry name" value="RNaseH-like_sf"/>
</dbReference>
<dbReference type="OrthoDB" id="3562068at2759"/>
<gene>
    <name evidence="2" type="ORF">BJ878DRAFT_491248</name>
</gene>
<dbReference type="Proteomes" id="UP000887226">
    <property type="component" value="Unassembled WGS sequence"/>
</dbReference>
<dbReference type="EMBL" id="MU253764">
    <property type="protein sequence ID" value="KAG9247754.1"/>
    <property type="molecule type" value="Genomic_DNA"/>
</dbReference>
<accession>A0A9P8CHX2</accession>